<reference evidence="1 2" key="1">
    <citation type="submission" date="2018-05" db="EMBL/GenBank/DDBJ databases">
        <title>Flavobacterium sp. strain IMCC34758, incomplete genome.</title>
        <authorList>
            <person name="Joung Y."/>
        </authorList>
    </citation>
    <scope>NUCLEOTIDE SEQUENCE [LARGE SCALE GENOMIC DNA]</scope>
    <source>
        <strain evidence="1 2">IMCC34758</strain>
    </source>
</reference>
<accession>A0A2V4C5P3</accession>
<dbReference type="EMBL" id="QJHL01000001">
    <property type="protein sequence ID" value="PXY46495.1"/>
    <property type="molecule type" value="Genomic_DNA"/>
</dbReference>
<proteinExistence type="predicted"/>
<comment type="caution">
    <text evidence="1">The sequence shown here is derived from an EMBL/GenBank/DDBJ whole genome shotgun (WGS) entry which is preliminary data.</text>
</comment>
<evidence type="ECO:0000313" key="1">
    <source>
        <dbReference type="EMBL" id="PXY46495.1"/>
    </source>
</evidence>
<sequence>MLQIAQEDYQIIKRRTATENECKLDLNLELPKMFDAYHEAVSLYSKEIMQTPVQSRVISLEASLLNSKMIQCIQSHFPKNWKFGKYKRFMLRANGYTVLFKKLNDKNKPMNIKTFHSTAISNQMQISLFDNGHQSIDPILIFGYKKNRIGGIYDPKLVYIDENEVRWMITESAVENSLGLNINRKPAIEKVLPAVKVSPTVKILSTKRASNDNTP</sequence>
<dbReference type="AlphaFoldDB" id="A0A2V4C5P3"/>
<gene>
    <name evidence="1" type="ORF">DMB68_04790</name>
</gene>
<name>A0A2V4C5P3_9FLAO</name>
<protein>
    <submittedName>
        <fullName evidence="1">Uncharacterized protein</fullName>
    </submittedName>
</protein>
<dbReference type="OrthoDB" id="1050449at2"/>
<dbReference type="Proteomes" id="UP000247681">
    <property type="component" value="Unassembled WGS sequence"/>
</dbReference>
<evidence type="ECO:0000313" key="2">
    <source>
        <dbReference type="Proteomes" id="UP000247681"/>
    </source>
</evidence>
<dbReference type="RefSeq" id="WP_110345503.1">
    <property type="nucleotide sequence ID" value="NZ_QJHL01000001.1"/>
</dbReference>
<keyword evidence="2" id="KW-1185">Reference proteome</keyword>
<organism evidence="1 2">
    <name type="scientific">Flavobacterium hydrophilum</name>
    <dbReference type="NCBI Taxonomy" id="2211445"/>
    <lineage>
        <taxon>Bacteria</taxon>
        <taxon>Pseudomonadati</taxon>
        <taxon>Bacteroidota</taxon>
        <taxon>Flavobacteriia</taxon>
        <taxon>Flavobacteriales</taxon>
        <taxon>Flavobacteriaceae</taxon>
        <taxon>Flavobacterium</taxon>
    </lineage>
</organism>